<dbReference type="EMBL" id="CP061800">
    <property type="protein sequence ID" value="QTA90647.1"/>
    <property type="molecule type" value="Genomic_DNA"/>
</dbReference>
<sequence>MDRVTFRTATDAKILEVVQKALGDGRITQTQADDILKKK</sequence>
<keyword evidence="2" id="KW-1185">Reference proteome</keyword>
<proteinExistence type="predicted"/>
<organism evidence="1 2">
    <name type="scientific">Desulfonema magnum</name>
    <dbReference type="NCBI Taxonomy" id="45655"/>
    <lineage>
        <taxon>Bacteria</taxon>
        <taxon>Pseudomonadati</taxon>
        <taxon>Thermodesulfobacteriota</taxon>
        <taxon>Desulfobacteria</taxon>
        <taxon>Desulfobacterales</taxon>
        <taxon>Desulfococcaceae</taxon>
        <taxon>Desulfonema</taxon>
    </lineage>
</organism>
<dbReference type="KEGG" id="dmm:dnm_067080"/>
<accession>A0A975BSI9</accession>
<dbReference type="Proteomes" id="UP000663722">
    <property type="component" value="Chromosome"/>
</dbReference>
<reference evidence="1" key="1">
    <citation type="journal article" date="2021" name="Microb. Physiol.">
        <title>Proteogenomic Insights into the Physiology of Marine, Sulfate-Reducing, Filamentous Desulfonema limicola and Desulfonema magnum.</title>
        <authorList>
            <person name="Schnaars V."/>
            <person name="Wohlbrand L."/>
            <person name="Scheve S."/>
            <person name="Hinrichs C."/>
            <person name="Reinhardt R."/>
            <person name="Rabus R."/>
        </authorList>
    </citation>
    <scope>NUCLEOTIDE SEQUENCE</scope>
    <source>
        <strain evidence="1">4be13</strain>
    </source>
</reference>
<gene>
    <name evidence="1" type="ORF">dnm_067080</name>
</gene>
<name>A0A975BSI9_9BACT</name>
<evidence type="ECO:0000313" key="2">
    <source>
        <dbReference type="Proteomes" id="UP000663722"/>
    </source>
</evidence>
<protein>
    <submittedName>
        <fullName evidence="1">Uncharacterized protein</fullName>
    </submittedName>
</protein>
<dbReference type="AlphaFoldDB" id="A0A975BSI9"/>
<evidence type="ECO:0000313" key="1">
    <source>
        <dbReference type="EMBL" id="QTA90647.1"/>
    </source>
</evidence>